<feature type="compositionally biased region" description="Polar residues" evidence="1">
    <location>
        <begin position="475"/>
        <end position="484"/>
    </location>
</feature>
<dbReference type="AlphaFoldDB" id="A0A0C4DP31"/>
<feature type="compositionally biased region" description="Polar residues" evidence="1">
    <location>
        <begin position="680"/>
        <end position="689"/>
    </location>
</feature>
<organism evidence="3 4">
    <name type="scientific">Magnaporthiopsis poae (strain ATCC 64411 / 73-15)</name>
    <name type="common">Kentucky bluegrass fungus</name>
    <name type="synonym">Magnaporthe poae</name>
    <dbReference type="NCBI Taxonomy" id="644358"/>
    <lineage>
        <taxon>Eukaryota</taxon>
        <taxon>Fungi</taxon>
        <taxon>Dikarya</taxon>
        <taxon>Ascomycota</taxon>
        <taxon>Pezizomycotina</taxon>
        <taxon>Sordariomycetes</taxon>
        <taxon>Sordariomycetidae</taxon>
        <taxon>Magnaporthales</taxon>
        <taxon>Magnaporthaceae</taxon>
        <taxon>Magnaporthiopsis</taxon>
    </lineage>
</organism>
<dbReference type="EnsemblFungi" id="MAPG_01582T0">
    <property type="protein sequence ID" value="MAPG_01582T0"/>
    <property type="gene ID" value="MAPG_01582"/>
</dbReference>
<sequence>MNRFRNKKKGKDGVEVESSSMSLKGFLRSKKVQEEEVKEEVDISTALPSHDEFRTSLLMTGLSARFSMLREQDDPNTKIGKASDDSVLFPKHSSRLLDYGFSGDLNDIAEVESLRAPRGGRLDTDDTSSTKGSIMSRGKPTDGNNLFGGRQKIVVGNRTLYESDVSTSAFQKWRREEREKARRLEADEPEDPQDTSAEPRARPSEDGSAMSRSESSAFVDYNLKRATSSTTSSSQARNSTAATSVNSQPAVSSKDWQPQSSAPAGGSSNSGTTLDRSVTRTRRLYEQALNQDMHDHQSTALSRIDTLTGKRSFTTRSPDLSSATTASPTGFTPLNERRAMLTKASAPNLRTTNSPATAPPSALTDVDSKVPSPAETRPNLIGTPPLSPPISEAGEFSSLAIQPNDRGKATALGVFQKPAQPYDESKYAQRQLQLQQGRETPTNRTRAESGATGRSRSSSTSERQQFAPKLELSIHTESSQQGFNSRAFLDGSEAEDEHAPDEVHPAFRQTALPTPQSFTSRASTEPSPVFEKPELPLMLSQQESPEESPLLSPPSGSGLGGMVRQHMRSESSTSSIYAAPQSAGVDSHFIPDARDSSVLGTMISGLRASTLEDSVWNPYGDDSRTRDTLLPIGEDMGKLKEEDSVEKGHESEPSKDEDNDFANQLANARRRVQERLVSSYAESESSRPTSPLPAVESPKEPPPKFGLLRGKSSRGSLIDRNRDASGGPKPLKLLGLGSVTMSTSPGPTKQTFEDAGLPPMKEEEPESSSGRVSESTDSGARRSDEREAADAASTRSNDREDDNVHPGLRAFRNARRELQKRKELETLSRHQGSNQSTGRPSAEDYRMNDGDAGSRAASRERGPPPRSYYQRRDPSEDSRRSVASRSPPRGERDRSGSEASNGRAGSRPPPPRLRTNSSAYDMSGQGPMSAGSMLRQPMARSPGLPGTDIRRSPIMPPQPYPGSSPSNRFERSGSSGNLRMQSERPNLDPMSSGSPMSPSVNGLPSSPRLAGARIGSSPMTPGGGAPRRPSAPPPPPPGGLSNMSGNTTISTLNDSMKKVVNKRDISDPTFVMSTSRIPTVSLQDGEASQRSRNNSKSSSNAGEYGAPALPPVNPRRATRMNGFLGRKYSDPEDPDVRTESFARSTPALPIPSKGADNGDARSAFSVSDDEDDKPLSRWRLRKQTSEAQGANKALTPSAIPNPFSPPRDTRSFAAAGPPASRHLVTPATKPSTASRGPYGGGMI</sequence>
<feature type="compositionally biased region" description="Polar residues" evidence="1">
    <location>
        <begin position="1071"/>
        <end position="1082"/>
    </location>
</feature>
<proteinExistence type="predicted"/>
<accession>A0A0C4DP31</accession>
<reference evidence="4" key="1">
    <citation type="submission" date="2010-05" db="EMBL/GenBank/DDBJ databases">
        <title>The genome sequence of Magnaporthe poae strain ATCC 64411.</title>
        <authorList>
            <person name="Ma L.-J."/>
            <person name="Dead R."/>
            <person name="Young S."/>
            <person name="Zeng Q."/>
            <person name="Koehrsen M."/>
            <person name="Alvarado L."/>
            <person name="Berlin A."/>
            <person name="Chapman S.B."/>
            <person name="Chen Z."/>
            <person name="Freedman E."/>
            <person name="Gellesch M."/>
            <person name="Goldberg J."/>
            <person name="Griggs A."/>
            <person name="Gujja S."/>
            <person name="Heilman E.R."/>
            <person name="Heiman D."/>
            <person name="Hepburn T."/>
            <person name="Howarth C."/>
            <person name="Jen D."/>
            <person name="Larson L."/>
            <person name="Mehta T."/>
            <person name="Neiman D."/>
            <person name="Pearson M."/>
            <person name="Roberts A."/>
            <person name="Saif S."/>
            <person name="Shea T."/>
            <person name="Shenoy N."/>
            <person name="Sisk P."/>
            <person name="Stolte C."/>
            <person name="Sykes S."/>
            <person name="Walk T."/>
            <person name="White J."/>
            <person name="Yandava C."/>
            <person name="Haas B."/>
            <person name="Nusbaum C."/>
            <person name="Birren B."/>
        </authorList>
    </citation>
    <scope>NUCLEOTIDE SEQUENCE [LARGE SCALE GENOMIC DNA]</scope>
    <source>
        <strain evidence="4">ATCC 64411 / 73-15</strain>
    </source>
</reference>
<dbReference type="VEuPathDB" id="FungiDB:MAPG_01582"/>
<feature type="compositionally biased region" description="Low complexity" evidence="1">
    <location>
        <begin position="448"/>
        <end position="463"/>
    </location>
</feature>
<dbReference type="eggNOG" id="ENOG502RJH1">
    <property type="taxonomic scope" value="Eukaryota"/>
</dbReference>
<evidence type="ECO:0000256" key="1">
    <source>
        <dbReference type="SAM" id="MobiDB-lite"/>
    </source>
</evidence>
<feature type="compositionally biased region" description="Polar residues" evidence="1">
    <location>
        <begin position="829"/>
        <end position="839"/>
    </location>
</feature>
<feature type="compositionally biased region" description="Basic and acidic residues" evidence="1">
    <location>
        <begin position="1055"/>
        <end position="1066"/>
    </location>
</feature>
<feature type="compositionally biased region" description="Polar residues" evidence="1">
    <location>
        <begin position="245"/>
        <end position="256"/>
    </location>
</feature>
<dbReference type="OrthoDB" id="5335210at2759"/>
<feature type="compositionally biased region" description="Polar residues" evidence="1">
    <location>
        <begin position="739"/>
        <end position="750"/>
    </location>
</feature>
<feature type="compositionally biased region" description="Basic and acidic residues" evidence="1">
    <location>
        <begin position="112"/>
        <end position="124"/>
    </location>
</feature>
<dbReference type="EMBL" id="GL876966">
    <property type="protein sequence ID" value="KLU82510.1"/>
    <property type="molecule type" value="Genomic_DNA"/>
</dbReference>
<dbReference type="OMA" id="MGLFNKP"/>
<reference evidence="2" key="3">
    <citation type="submission" date="2011-03" db="EMBL/GenBank/DDBJ databases">
        <title>Annotation of Magnaporthe poae ATCC 64411.</title>
        <authorList>
            <person name="Ma L.-J."/>
            <person name="Dead R."/>
            <person name="Young S.K."/>
            <person name="Zeng Q."/>
            <person name="Gargeya S."/>
            <person name="Fitzgerald M."/>
            <person name="Haas B."/>
            <person name="Abouelleil A."/>
            <person name="Alvarado L."/>
            <person name="Arachchi H.M."/>
            <person name="Berlin A."/>
            <person name="Brown A."/>
            <person name="Chapman S.B."/>
            <person name="Chen Z."/>
            <person name="Dunbar C."/>
            <person name="Freedman E."/>
            <person name="Gearin G."/>
            <person name="Gellesch M."/>
            <person name="Goldberg J."/>
            <person name="Griggs A."/>
            <person name="Gujja S."/>
            <person name="Heiman D."/>
            <person name="Howarth C."/>
            <person name="Larson L."/>
            <person name="Lui A."/>
            <person name="MacDonald P.J.P."/>
            <person name="Mehta T."/>
            <person name="Montmayeur A."/>
            <person name="Murphy C."/>
            <person name="Neiman D."/>
            <person name="Pearson M."/>
            <person name="Priest M."/>
            <person name="Roberts A."/>
            <person name="Saif S."/>
            <person name="Shea T."/>
            <person name="Shenoy N."/>
            <person name="Sisk P."/>
            <person name="Stolte C."/>
            <person name="Sykes S."/>
            <person name="Yandava C."/>
            <person name="Wortman J."/>
            <person name="Nusbaum C."/>
            <person name="Birren B."/>
        </authorList>
    </citation>
    <scope>NUCLEOTIDE SEQUENCE</scope>
    <source>
        <strain evidence="2">ATCC 64411</strain>
    </source>
</reference>
<evidence type="ECO:0000313" key="2">
    <source>
        <dbReference type="EMBL" id="KLU82510.1"/>
    </source>
</evidence>
<reference evidence="2" key="2">
    <citation type="submission" date="2010-05" db="EMBL/GenBank/DDBJ databases">
        <title>The Genome Sequence of Magnaporthe poae strain ATCC 64411.</title>
        <authorList>
            <consortium name="The Broad Institute Genome Sequencing Platform"/>
            <consortium name="Broad Institute Genome Sequencing Center for Infectious Disease"/>
            <person name="Ma L.-J."/>
            <person name="Dead R."/>
            <person name="Young S."/>
            <person name="Zeng Q."/>
            <person name="Koehrsen M."/>
            <person name="Alvarado L."/>
            <person name="Berlin A."/>
            <person name="Chapman S.B."/>
            <person name="Chen Z."/>
            <person name="Freedman E."/>
            <person name="Gellesch M."/>
            <person name="Goldberg J."/>
            <person name="Griggs A."/>
            <person name="Gujja S."/>
            <person name="Heilman E.R."/>
            <person name="Heiman D."/>
            <person name="Hepburn T."/>
            <person name="Howarth C."/>
            <person name="Jen D."/>
            <person name="Larson L."/>
            <person name="Mehta T."/>
            <person name="Neiman D."/>
            <person name="Pearson M."/>
            <person name="Roberts A."/>
            <person name="Saif S."/>
            <person name="Shea T."/>
            <person name="Shenoy N."/>
            <person name="Sisk P."/>
            <person name="Stolte C."/>
            <person name="Sykes S."/>
            <person name="Walk T."/>
            <person name="White J."/>
            <person name="Yandava C."/>
            <person name="Haas B."/>
            <person name="Nusbaum C."/>
            <person name="Birren B."/>
        </authorList>
    </citation>
    <scope>NUCLEOTIDE SEQUENCE</scope>
    <source>
        <strain evidence="2">ATCC 64411</strain>
    </source>
</reference>
<feature type="compositionally biased region" description="Basic and acidic residues" evidence="1">
    <location>
        <begin position="870"/>
        <end position="880"/>
    </location>
</feature>
<feature type="compositionally biased region" description="Basic and acidic residues" evidence="1">
    <location>
        <begin position="814"/>
        <end position="828"/>
    </location>
</feature>
<reference evidence="3" key="5">
    <citation type="submission" date="2015-06" db="UniProtKB">
        <authorList>
            <consortium name="EnsemblFungi"/>
        </authorList>
    </citation>
    <scope>IDENTIFICATION</scope>
    <source>
        <strain evidence="3">ATCC 64411</strain>
    </source>
</reference>
<name>A0A0C4DP31_MAGP6</name>
<dbReference type="STRING" id="644358.A0A0C4DP31"/>
<feature type="compositionally biased region" description="Low complexity" evidence="1">
    <location>
        <begin position="226"/>
        <end position="244"/>
    </location>
</feature>
<reference evidence="3" key="4">
    <citation type="journal article" date="2015" name="G3 (Bethesda)">
        <title>Genome sequences of three phytopathogenic species of the Magnaporthaceae family of fungi.</title>
        <authorList>
            <person name="Okagaki L.H."/>
            <person name="Nunes C.C."/>
            <person name="Sailsbery J."/>
            <person name="Clay B."/>
            <person name="Brown D."/>
            <person name="John T."/>
            <person name="Oh Y."/>
            <person name="Young N."/>
            <person name="Fitzgerald M."/>
            <person name="Haas B.J."/>
            <person name="Zeng Q."/>
            <person name="Young S."/>
            <person name="Adiconis X."/>
            <person name="Fan L."/>
            <person name="Levin J.Z."/>
            <person name="Mitchell T.K."/>
            <person name="Okubara P.A."/>
            <person name="Farman M.L."/>
            <person name="Kohn L.M."/>
            <person name="Birren B."/>
            <person name="Ma L.-J."/>
            <person name="Dean R.A."/>
        </authorList>
    </citation>
    <scope>NUCLEOTIDE SEQUENCE</scope>
    <source>
        <strain evidence="3">ATCC 64411 / 73-15</strain>
    </source>
</reference>
<dbReference type="EMBL" id="ADBL01000383">
    <property type="status" value="NOT_ANNOTATED_CDS"/>
    <property type="molecule type" value="Genomic_DNA"/>
</dbReference>
<feature type="compositionally biased region" description="Polar residues" evidence="1">
    <location>
        <begin position="511"/>
        <end position="526"/>
    </location>
</feature>
<feature type="compositionally biased region" description="Basic and acidic residues" evidence="1">
    <location>
        <begin position="779"/>
        <end position="789"/>
    </location>
</feature>
<feature type="compositionally biased region" description="Basic and acidic residues" evidence="1">
    <location>
        <begin position="1127"/>
        <end position="1140"/>
    </location>
</feature>
<feature type="compositionally biased region" description="Low complexity" evidence="1">
    <location>
        <begin position="257"/>
        <end position="267"/>
    </location>
</feature>
<evidence type="ECO:0000313" key="4">
    <source>
        <dbReference type="Proteomes" id="UP000011715"/>
    </source>
</evidence>
<feature type="compositionally biased region" description="Pro residues" evidence="1">
    <location>
        <begin position="1029"/>
        <end position="1038"/>
    </location>
</feature>
<feature type="compositionally biased region" description="Basic and acidic residues" evidence="1">
    <location>
        <begin position="635"/>
        <end position="656"/>
    </location>
</feature>
<feature type="compositionally biased region" description="Low complexity" evidence="1">
    <location>
        <begin position="989"/>
        <end position="999"/>
    </location>
</feature>
<feature type="compositionally biased region" description="Basic and acidic residues" evidence="1">
    <location>
        <begin position="173"/>
        <end position="186"/>
    </location>
</feature>
<feature type="compositionally biased region" description="Low complexity" evidence="1">
    <location>
        <begin position="1088"/>
        <end position="1100"/>
    </location>
</feature>
<feature type="region of interest" description="Disordered" evidence="1">
    <location>
        <begin position="165"/>
        <end position="579"/>
    </location>
</feature>
<gene>
    <name evidence="2" type="ORF">MAPG_01582</name>
</gene>
<feature type="compositionally biased region" description="Polar residues" evidence="1">
    <location>
        <begin position="428"/>
        <end position="444"/>
    </location>
</feature>
<feature type="region of interest" description="Disordered" evidence="1">
    <location>
        <begin position="111"/>
        <end position="150"/>
    </location>
</feature>
<feature type="compositionally biased region" description="Low complexity" evidence="1">
    <location>
        <begin position="726"/>
        <end position="737"/>
    </location>
</feature>
<dbReference type="Proteomes" id="UP000011715">
    <property type="component" value="Unassembled WGS sequence"/>
</dbReference>
<feature type="compositionally biased region" description="Polar residues" evidence="1">
    <location>
        <begin position="1041"/>
        <end position="1054"/>
    </location>
</feature>
<feature type="compositionally biased region" description="Low complexity" evidence="1">
    <location>
        <begin position="539"/>
        <end position="556"/>
    </location>
</feature>
<feature type="region of interest" description="Disordered" evidence="1">
    <location>
        <begin position="613"/>
        <end position="1243"/>
    </location>
</feature>
<feature type="compositionally biased region" description="Polar residues" evidence="1">
    <location>
        <begin position="963"/>
        <end position="980"/>
    </location>
</feature>
<feature type="compositionally biased region" description="Polar residues" evidence="1">
    <location>
        <begin position="309"/>
        <end position="332"/>
    </location>
</feature>
<evidence type="ECO:0000313" key="3">
    <source>
        <dbReference type="EnsemblFungi" id="MAPG_01582T0"/>
    </source>
</evidence>
<keyword evidence="4" id="KW-1185">Reference proteome</keyword>
<protein>
    <submittedName>
        <fullName evidence="2 3">Uncharacterized protein</fullName>
    </submittedName>
</protein>